<keyword evidence="3 4" id="KW-0808">Transferase</keyword>
<evidence type="ECO:0000256" key="2">
    <source>
        <dbReference type="ARBA" id="ARBA00022676"/>
    </source>
</evidence>
<keyword evidence="2 4" id="KW-0328">Glycosyltransferase</keyword>
<dbReference type="PANTHER" id="PTHR48044">
    <property type="entry name" value="GLYCOSYLTRANSFERASE"/>
    <property type="match status" value="1"/>
</dbReference>
<dbReference type="PANTHER" id="PTHR48044:SF14">
    <property type="entry name" value="GLYCOSYLTRANSFERASE"/>
    <property type="match status" value="1"/>
</dbReference>
<gene>
    <name evidence="6" type="ORF">CEPIT_LOCUS12662</name>
</gene>
<dbReference type="GO" id="GO:0016138">
    <property type="term" value="P:glycoside biosynthetic process"/>
    <property type="evidence" value="ECO:0007669"/>
    <property type="project" value="UniProtKB-ARBA"/>
</dbReference>
<accession>A0AAV0D6F3</accession>
<dbReference type="GO" id="GO:0008194">
    <property type="term" value="F:UDP-glycosyltransferase activity"/>
    <property type="evidence" value="ECO:0007669"/>
    <property type="project" value="InterPro"/>
</dbReference>
<sequence>MGDAARRPTVLMFPFLAHGHITPYLGLAKNLSDRGFLIYLCSTPILLVSIKKMIPEIYSGSILPVELHLPHLPDLPPHYHTTNGLPPHLHPTLRKALRMSKPNFSNILHTLKPDLLIFDFLQIWAEVMARDLHIPAIRFYNACAATSSYINFMTRNASSASQTESYPYPALRLKGGGEAIFRAAVDNVIKTGREPEECLSEPQMVLMSTSMEMEPEYIEYYSRTIGCKVVPVGILAQEPQAEESPENTEEILDWLRKKDEGSVLYISFGSEYFLTKEEMNEMAHGLELLMDPTEISFIWVLRFPKGEKSSAQDSLPHGFVKRIGERGRIVEGWAPQVRILAHPSVGGFVTHCGWNSIMESLNFAVPIIALPMHVDQPVNARFLVEKGLAVEIERGGDGKLRREEMAKAVDEAIGGENGEALKMRVKNMSFRLKMKQREEMDGAAQELTKLCGM</sequence>
<evidence type="ECO:0000256" key="5">
    <source>
        <dbReference type="RuleBase" id="RU362057"/>
    </source>
</evidence>
<dbReference type="Proteomes" id="UP001152523">
    <property type="component" value="Unassembled WGS sequence"/>
</dbReference>
<dbReference type="Pfam" id="PF00201">
    <property type="entry name" value="UDPGT"/>
    <property type="match status" value="1"/>
</dbReference>
<dbReference type="InterPro" id="IPR035595">
    <property type="entry name" value="UDP_glycos_trans_CS"/>
</dbReference>
<dbReference type="InterPro" id="IPR002213">
    <property type="entry name" value="UDP_glucos_trans"/>
</dbReference>
<dbReference type="EMBL" id="CAMAPF010000078">
    <property type="protein sequence ID" value="CAH9093775.1"/>
    <property type="molecule type" value="Genomic_DNA"/>
</dbReference>
<dbReference type="EC" id="2.4.1.-" evidence="5"/>
<evidence type="ECO:0000313" key="6">
    <source>
        <dbReference type="EMBL" id="CAH9093775.1"/>
    </source>
</evidence>
<dbReference type="PROSITE" id="PS00375">
    <property type="entry name" value="UDPGT"/>
    <property type="match status" value="1"/>
</dbReference>
<comment type="similarity">
    <text evidence="1 4">Belongs to the UDP-glycosyltransferase family.</text>
</comment>
<evidence type="ECO:0000313" key="7">
    <source>
        <dbReference type="Proteomes" id="UP001152523"/>
    </source>
</evidence>
<organism evidence="6 7">
    <name type="scientific">Cuscuta epithymum</name>
    <dbReference type="NCBI Taxonomy" id="186058"/>
    <lineage>
        <taxon>Eukaryota</taxon>
        <taxon>Viridiplantae</taxon>
        <taxon>Streptophyta</taxon>
        <taxon>Embryophyta</taxon>
        <taxon>Tracheophyta</taxon>
        <taxon>Spermatophyta</taxon>
        <taxon>Magnoliopsida</taxon>
        <taxon>eudicotyledons</taxon>
        <taxon>Gunneridae</taxon>
        <taxon>Pentapetalae</taxon>
        <taxon>asterids</taxon>
        <taxon>lamiids</taxon>
        <taxon>Solanales</taxon>
        <taxon>Convolvulaceae</taxon>
        <taxon>Cuscuteae</taxon>
        <taxon>Cuscuta</taxon>
        <taxon>Cuscuta subgen. Cuscuta</taxon>
    </lineage>
</organism>
<comment type="caution">
    <text evidence="6">The sequence shown here is derived from an EMBL/GenBank/DDBJ whole genome shotgun (WGS) entry which is preliminary data.</text>
</comment>
<evidence type="ECO:0000256" key="4">
    <source>
        <dbReference type="RuleBase" id="RU003718"/>
    </source>
</evidence>
<proteinExistence type="inferred from homology"/>
<dbReference type="SUPFAM" id="SSF53756">
    <property type="entry name" value="UDP-Glycosyltransferase/glycogen phosphorylase"/>
    <property type="match status" value="1"/>
</dbReference>
<name>A0AAV0D6F3_9ASTE</name>
<evidence type="ECO:0000256" key="3">
    <source>
        <dbReference type="ARBA" id="ARBA00022679"/>
    </source>
</evidence>
<evidence type="ECO:0000256" key="1">
    <source>
        <dbReference type="ARBA" id="ARBA00009995"/>
    </source>
</evidence>
<dbReference type="CDD" id="cd03784">
    <property type="entry name" value="GT1_Gtf-like"/>
    <property type="match status" value="1"/>
</dbReference>
<dbReference type="AlphaFoldDB" id="A0AAV0D6F3"/>
<dbReference type="Gene3D" id="3.40.50.2000">
    <property type="entry name" value="Glycogen Phosphorylase B"/>
    <property type="match status" value="2"/>
</dbReference>
<reference evidence="6" key="1">
    <citation type="submission" date="2022-07" db="EMBL/GenBank/DDBJ databases">
        <authorList>
            <person name="Macas J."/>
            <person name="Novak P."/>
            <person name="Neumann P."/>
        </authorList>
    </citation>
    <scope>NUCLEOTIDE SEQUENCE</scope>
</reference>
<keyword evidence="7" id="KW-1185">Reference proteome</keyword>
<protein>
    <recommendedName>
        <fullName evidence="5">Glycosyltransferase</fullName>
        <ecNumber evidence="5">2.4.1.-</ecNumber>
    </recommendedName>
</protein>
<dbReference type="FunFam" id="3.40.50.2000:FF:000060">
    <property type="entry name" value="Glycosyltransferase"/>
    <property type="match status" value="1"/>
</dbReference>